<gene>
    <name evidence="4" type="ORF">IMZ08_14835</name>
</gene>
<sequence>MKQFFLLFIMSIVGLSGCATQPVTTVEEGEDKVTSNPLQSLETSVDIQAASDSADIYIKVKNNGEEDVTLTFTSGQTFEVVVVDGNNNEVYRFSTGKMFTMALQDVRIKAGEEKVWKDKWRYLNEDGQRVKPGEYKAIVSVVASKLNGNPIGKDKLRAVKEFTIPEQSTAFRNVTVSGKDGEYVVKGEARVHEATFFYAVEDGHDYIIKETVKTAKEGAPTWSQFEFEVNIPKEKFPINGVLLLVLYERSAKDDEVVNSHQIVLQEFR</sequence>
<feature type="chain" id="PRO_5045126944" description="Intracellular proteinase inhibitor" evidence="1">
    <location>
        <begin position="22"/>
        <end position="268"/>
    </location>
</feature>
<evidence type="ECO:0000259" key="2">
    <source>
        <dbReference type="Pfam" id="PF10648"/>
    </source>
</evidence>
<feature type="domain" description="Intracellular proteinase inhibitor BsuPI" evidence="3">
    <location>
        <begin position="41"/>
        <end position="144"/>
    </location>
</feature>
<evidence type="ECO:0000313" key="5">
    <source>
        <dbReference type="Proteomes" id="UP001516662"/>
    </source>
</evidence>
<keyword evidence="1" id="KW-0732">Signal</keyword>
<name>A0ABR9QLK5_9BACI</name>
<organism evidence="4 5">
    <name type="scientific">Litchfieldia luteola</name>
    <dbReference type="NCBI Taxonomy" id="682179"/>
    <lineage>
        <taxon>Bacteria</taxon>
        <taxon>Bacillati</taxon>
        <taxon>Bacillota</taxon>
        <taxon>Bacilli</taxon>
        <taxon>Bacillales</taxon>
        <taxon>Bacillaceae</taxon>
        <taxon>Litchfieldia</taxon>
    </lineage>
</organism>
<dbReference type="InterPro" id="IPR020481">
    <property type="entry name" value="Intracell_prot_inh_BsuPI"/>
</dbReference>
<dbReference type="Pfam" id="PF12690">
    <property type="entry name" value="BsuPI"/>
    <property type="match status" value="1"/>
</dbReference>
<accession>A0ABR9QLK5</accession>
<dbReference type="Proteomes" id="UP001516662">
    <property type="component" value="Unassembled WGS sequence"/>
</dbReference>
<feature type="domain" description="Bacterial spore germination immunoglobulin-like" evidence="2">
    <location>
        <begin position="182"/>
        <end position="254"/>
    </location>
</feature>
<keyword evidence="5" id="KW-1185">Reference proteome</keyword>
<evidence type="ECO:0008006" key="6">
    <source>
        <dbReference type="Google" id="ProtNLM"/>
    </source>
</evidence>
<comment type="caution">
    <text evidence="4">The sequence shown here is derived from an EMBL/GenBank/DDBJ whole genome shotgun (WGS) entry which is preliminary data.</text>
</comment>
<dbReference type="PROSITE" id="PS51257">
    <property type="entry name" value="PROKAR_LIPOPROTEIN"/>
    <property type="match status" value="1"/>
</dbReference>
<evidence type="ECO:0000313" key="4">
    <source>
        <dbReference type="EMBL" id="MBE4909324.1"/>
    </source>
</evidence>
<dbReference type="InterPro" id="IPR018911">
    <property type="entry name" value="Gmad2_Ig-like_dom"/>
</dbReference>
<evidence type="ECO:0000256" key="1">
    <source>
        <dbReference type="SAM" id="SignalP"/>
    </source>
</evidence>
<dbReference type="EMBL" id="JADCLJ010000022">
    <property type="protein sequence ID" value="MBE4909324.1"/>
    <property type="molecule type" value="Genomic_DNA"/>
</dbReference>
<protein>
    <recommendedName>
        <fullName evidence="6">Intracellular proteinase inhibitor</fullName>
    </recommendedName>
</protein>
<evidence type="ECO:0000259" key="3">
    <source>
        <dbReference type="Pfam" id="PF12690"/>
    </source>
</evidence>
<feature type="signal peptide" evidence="1">
    <location>
        <begin position="1"/>
        <end position="21"/>
    </location>
</feature>
<dbReference type="InterPro" id="IPR038144">
    <property type="entry name" value="IPI"/>
</dbReference>
<dbReference type="Pfam" id="PF10648">
    <property type="entry name" value="Gmad2"/>
    <property type="match status" value="1"/>
</dbReference>
<proteinExistence type="predicted"/>
<dbReference type="Gene3D" id="2.60.40.2360">
    <property type="entry name" value="Intracellular proteinase inhibitor BsuPI"/>
    <property type="match status" value="1"/>
</dbReference>
<reference evidence="4 5" key="1">
    <citation type="submission" date="2020-10" db="EMBL/GenBank/DDBJ databases">
        <title>Bacillus sp. HD4P25, an endophyte from a halophyte.</title>
        <authorList>
            <person name="Sun J.-Q."/>
        </authorList>
    </citation>
    <scope>NUCLEOTIDE SEQUENCE [LARGE SCALE GENOMIC DNA]</scope>
    <source>
        <strain evidence="4 5">YIM 93174</strain>
    </source>
</reference>
<dbReference type="RefSeq" id="WP_193537856.1">
    <property type="nucleotide sequence ID" value="NZ_JADCLJ010000022.1"/>
</dbReference>